<accession>A0ABR1NW36</accession>
<feature type="transmembrane region" description="Helical" evidence="1">
    <location>
        <begin position="309"/>
        <end position="333"/>
    </location>
</feature>
<evidence type="ECO:0000256" key="2">
    <source>
        <dbReference type="SAM" id="SignalP"/>
    </source>
</evidence>
<reference evidence="3 4" key="1">
    <citation type="submission" date="2024-02" db="EMBL/GenBank/DDBJ databases">
        <title>De novo assembly and annotation of 12 fungi associated with fruit tree decline syndrome in Ontario, Canada.</title>
        <authorList>
            <person name="Sulman M."/>
            <person name="Ellouze W."/>
            <person name="Ilyukhin E."/>
        </authorList>
    </citation>
    <scope>NUCLEOTIDE SEQUENCE [LARGE SCALE GENOMIC DNA]</scope>
    <source>
        <strain evidence="3 4">M169</strain>
    </source>
</reference>
<feature type="chain" id="PRO_5047443292" evidence="2">
    <location>
        <begin position="17"/>
        <end position="334"/>
    </location>
</feature>
<keyword evidence="4" id="KW-1185">Reference proteome</keyword>
<organism evidence="3 4">
    <name type="scientific">Diaporthe eres</name>
    <name type="common">Phomopsis oblonga</name>
    <dbReference type="NCBI Taxonomy" id="83184"/>
    <lineage>
        <taxon>Eukaryota</taxon>
        <taxon>Fungi</taxon>
        <taxon>Dikarya</taxon>
        <taxon>Ascomycota</taxon>
        <taxon>Pezizomycotina</taxon>
        <taxon>Sordariomycetes</taxon>
        <taxon>Sordariomycetidae</taxon>
        <taxon>Diaporthales</taxon>
        <taxon>Diaporthaceae</taxon>
        <taxon>Diaporthe</taxon>
        <taxon>Diaporthe eres species complex</taxon>
    </lineage>
</organism>
<evidence type="ECO:0000313" key="3">
    <source>
        <dbReference type="EMBL" id="KAK7717132.1"/>
    </source>
</evidence>
<evidence type="ECO:0000313" key="4">
    <source>
        <dbReference type="Proteomes" id="UP001430848"/>
    </source>
</evidence>
<name>A0ABR1NW36_DIAER</name>
<protein>
    <submittedName>
        <fullName evidence="3">Uncharacterized protein</fullName>
    </submittedName>
</protein>
<keyword evidence="1" id="KW-1133">Transmembrane helix</keyword>
<sequence length="334" mass="32665">MKLVLVAAALSAVSYAQIDMAKITDCSALFDECRSGPDANQATCAAAKAQCEQCQTDYNQCRAPGNGVSGNQAGCAAQVAACVGSAFPSLSSSLSGASTDDSDDCQTTYKSCVAGGKSEELCGCDLATCSGEDNARTRDYCATVSASAAAPSSTASSTGSSDKCQSSYKACVAGGKAEELCGCDLATCTGEDNARTRDYCAAVSASASGSAPTSTATATAADSDDCQATWRQCVAGGRNEELCSCDLAVCTGEDSARNRAYCASLSAGLATATGAAASSATGLATSGAAARPTSAVGGAGSNSTSITPIVTGAAASVGVSVLGAASAFVSYLLM</sequence>
<gene>
    <name evidence="3" type="ORF">SLS63_010751</name>
</gene>
<keyword evidence="1" id="KW-0812">Transmembrane</keyword>
<dbReference type="EMBL" id="JAKNSF020000093">
    <property type="protein sequence ID" value="KAK7717132.1"/>
    <property type="molecule type" value="Genomic_DNA"/>
</dbReference>
<comment type="caution">
    <text evidence="3">The sequence shown here is derived from an EMBL/GenBank/DDBJ whole genome shotgun (WGS) entry which is preliminary data.</text>
</comment>
<feature type="signal peptide" evidence="2">
    <location>
        <begin position="1"/>
        <end position="16"/>
    </location>
</feature>
<dbReference type="Proteomes" id="UP001430848">
    <property type="component" value="Unassembled WGS sequence"/>
</dbReference>
<keyword evidence="2" id="KW-0732">Signal</keyword>
<keyword evidence="1" id="KW-0472">Membrane</keyword>
<evidence type="ECO:0000256" key="1">
    <source>
        <dbReference type="SAM" id="Phobius"/>
    </source>
</evidence>
<proteinExistence type="predicted"/>